<evidence type="ECO:0000256" key="1">
    <source>
        <dbReference type="SAM" id="Phobius"/>
    </source>
</evidence>
<keyword evidence="3" id="KW-1185">Reference proteome</keyword>
<sequence length="78" mass="8406">MLLLSGILSFPILDDAGTPVIVAQFGMDDFLQAFFAFIGITAVLVQFMPVVLLLVSMLRSLSSDTCVSVIPFTDLHDA</sequence>
<dbReference type="RefSeq" id="WP_039646028.1">
    <property type="nucleotide sequence ID" value="NZ_JXBL01000001.1"/>
</dbReference>
<comment type="caution">
    <text evidence="2">The sequence shown here is derived from an EMBL/GenBank/DDBJ whole genome shotgun (WGS) entry which is preliminary data.</text>
</comment>
<proteinExistence type="predicted"/>
<accession>A0A0C1TQF2</accession>
<keyword evidence="1" id="KW-1133">Transmembrane helix</keyword>
<feature type="transmembrane region" description="Helical" evidence="1">
    <location>
        <begin position="33"/>
        <end position="55"/>
    </location>
</feature>
<reference evidence="2 3" key="1">
    <citation type="submission" date="2015-01" db="EMBL/GenBank/DDBJ databases">
        <title>Genome sequence of the anaerobic bacterium Geobacter soli GSS01, a dissimilatory Fe(III) reducer from soil.</title>
        <authorList>
            <person name="Yang G."/>
            <person name="Zhou S."/>
        </authorList>
    </citation>
    <scope>NUCLEOTIDE SEQUENCE [LARGE SCALE GENOMIC DNA]</scope>
    <source>
        <strain evidence="2 3">GSS01</strain>
    </source>
</reference>
<evidence type="ECO:0000313" key="3">
    <source>
        <dbReference type="Proteomes" id="UP000031433"/>
    </source>
</evidence>
<name>A0A0C1TQF2_9BACT</name>
<evidence type="ECO:0000313" key="2">
    <source>
        <dbReference type="EMBL" id="KIE42979.1"/>
    </source>
</evidence>
<gene>
    <name evidence="2" type="ORF">SE37_10220</name>
</gene>
<dbReference type="Proteomes" id="UP000031433">
    <property type="component" value="Unassembled WGS sequence"/>
</dbReference>
<organism evidence="2 3">
    <name type="scientific">Geobacter soli</name>
    <dbReference type="NCBI Taxonomy" id="1510391"/>
    <lineage>
        <taxon>Bacteria</taxon>
        <taxon>Pseudomonadati</taxon>
        <taxon>Thermodesulfobacteriota</taxon>
        <taxon>Desulfuromonadia</taxon>
        <taxon>Geobacterales</taxon>
        <taxon>Geobacteraceae</taxon>
        <taxon>Geobacter</taxon>
    </lineage>
</organism>
<keyword evidence="1" id="KW-0472">Membrane</keyword>
<dbReference type="AlphaFoldDB" id="A0A0C1TQF2"/>
<protein>
    <submittedName>
        <fullName evidence="2">Uncharacterized protein</fullName>
    </submittedName>
</protein>
<keyword evidence="1" id="KW-0812">Transmembrane</keyword>
<dbReference type="EMBL" id="JXBL01000001">
    <property type="protein sequence ID" value="KIE42979.1"/>
    <property type="molecule type" value="Genomic_DNA"/>
</dbReference>